<organism evidence="1 2">
    <name type="scientific">Choristoneura fumiferana</name>
    <name type="common">Spruce budworm moth</name>
    <name type="synonym">Archips fumiferana</name>
    <dbReference type="NCBI Taxonomy" id="7141"/>
    <lineage>
        <taxon>Eukaryota</taxon>
        <taxon>Metazoa</taxon>
        <taxon>Ecdysozoa</taxon>
        <taxon>Arthropoda</taxon>
        <taxon>Hexapoda</taxon>
        <taxon>Insecta</taxon>
        <taxon>Pterygota</taxon>
        <taxon>Neoptera</taxon>
        <taxon>Endopterygota</taxon>
        <taxon>Lepidoptera</taxon>
        <taxon>Glossata</taxon>
        <taxon>Ditrysia</taxon>
        <taxon>Tortricoidea</taxon>
        <taxon>Tortricidae</taxon>
        <taxon>Tortricinae</taxon>
        <taxon>Choristoneura</taxon>
    </lineage>
</organism>
<protein>
    <submittedName>
        <fullName evidence="1">Uncharacterized protein</fullName>
    </submittedName>
</protein>
<evidence type="ECO:0000313" key="1">
    <source>
        <dbReference type="EMBL" id="KAI8439989.1"/>
    </source>
</evidence>
<gene>
    <name evidence="1" type="ORF">MSG28_001433</name>
</gene>
<sequence>MFSVGVIDLFRRGCPNVLSEIAEMLEIDYVNNTHIVSLQPTMTAINSCIESLRSIGEIFEKI</sequence>
<comment type="caution">
    <text evidence="1">The sequence shown here is derived from an EMBL/GenBank/DDBJ whole genome shotgun (WGS) entry which is preliminary data.</text>
</comment>
<dbReference type="EMBL" id="CM046102">
    <property type="protein sequence ID" value="KAI8439989.1"/>
    <property type="molecule type" value="Genomic_DNA"/>
</dbReference>
<evidence type="ECO:0000313" key="2">
    <source>
        <dbReference type="Proteomes" id="UP001064048"/>
    </source>
</evidence>
<keyword evidence="2" id="KW-1185">Reference proteome</keyword>
<dbReference type="Proteomes" id="UP001064048">
    <property type="component" value="Chromosome 2"/>
</dbReference>
<name>A0ACC0KUI6_CHOFU</name>
<proteinExistence type="predicted"/>
<reference evidence="1 2" key="1">
    <citation type="journal article" date="2022" name="Genome Biol. Evol.">
        <title>The Spruce Budworm Genome: Reconstructing the Evolutionary History of Antifreeze Proteins.</title>
        <authorList>
            <person name="Beliveau C."/>
            <person name="Gagne P."/>
            <person name="Picq S."/>
            <person name="Vernygora O."/>
            <person name="Keeling C.I."/>
            <person name="Pinkney K."/>
            <person name="Doucet D."/>
            <person name="Wen F."/>
            <person name="Johnston J.S."/>
            <person name="Maaroufi H."/>
            <person name="Boyle B."/>
            <person name="Laroche J."/>
            <person name="Dewar K."/>
            <person name="Juretic N."/>
            <person name="Blackburn G."/>
            <person name="Nisole A."/>
            <person name="Brunet B."/>
            <person name="Brandao M."/>
            <person name="Lumley L."/>
            <person name="Duan J."/>
            <person name="Quan G."/>
            <person name="Lucarotti C.J."/>
            <person name="Roe A.D."/>
            <person name="Sperling F.A.H."/>
            <person name="Levesque R.C."/>
            <person name="Cusson M."/>
        </authorList>
    </citation>
    <scope>NUCLEOTIDE SEQUENCE [LARGE SCALE GENOMIC DNA]</scope>
    <source>
        <strain evidence="1">Glfc:IPQL:Cfum</strain>
    </source>
</reference>
<accession>A0ACC0KUI6</accession>